<evidence type="ECO:0000313" key="2">
    <source>
        <dbReference type="EMBL" id="KIE07171.1"/>
    </source>
</evidence>
<dbReference type="EMBL" id="JHEG04000001">
    <property type="protein sequence ID" value="KAF3889407.1"/>
    <property type="molecule type" value="Genomic_DNA"/>
</dbReference>
<evidence type="ECO:0000313" key="3">
    <source>
        <dbReference type="Proteomes" id="UP000029738"/>
    </source>
</evidence>
<protein>
    <submittedName>
        <fullName evidence="2">Uncharacterized protein</fullName>
    </submittedName>
</protein>
<gene>
    <name evidence="2" type="ORF">DA73_0239070</name>
    <name evidence="1" type="ORF">DA73_0400030940</name>
</gene>
<name>A0A0C1N3Y0_9CYAN</name>
<comment type="caution">
    <text evidence="2">The sequence shown here is derived from an EMBL/GenBank/DDBJ whole genome shotgun (WGS) entry which is preliminary data.</text>
</comment>
<dbReference type="OrthoDB" id="531116at2"/>
<keyword evidence="3" id="KW-1185">Reference proteome</keyword>
<reference evidence="2" key="1">
    <citation type="journal article" date="2015" name="Genome Announc.">
        <title>Draft Genome Sequence of Tolypothrix boutellei Strain VB521301.</title>
        <authorList>
            <person name="Chandrababunaidu M.M."/>
            <person name="Singh D."/>
            <person name="Sen D."/>
            <person name="Bhan S."/>
            <person name="Das S."/>
            <person name="Gupta A."/>
            <person name="Adhikary S.P."/>
            <person name="Tripathy S."/>
        </authorList>
    </citation>
    <scope>NUCLEOTIDE SEQUENCE</scope>
    <source>
        <strain evidence="2">VB521301</strain>
    </source>
</reference>
<sequence length="123" mass="14241">MMKRPFLPPEDMPPTEATQIDRILRWQLERSTGRCFFEACDRITRALLYSCQWYITTNDGILTLVIDCPDIVTYWHIVSNIPQIGNRLERFASNAKITVHPPFGKGAPIEVSVNEISAYRDWL</sequence>
<dbReference type="STRING" id="1479485.DA73_0239070"/>
<dbReference type="EMBL" id="JHEG02000059">
    <property type="protein sequence ID" value="KIE07171.1"/>
    <property type="molecule type" value="Genomic_DNA"/>
</dbReference>
<organism evidence="2">
    <name type="scientific">Tolypothrix bouteillei VB521301</name>
    <dbReference type="NCBI Taxonomy" id="1479485"/>
    <lineage>
        <taxon>Bacteria</taxon>
        <taxon>Bacillati</taxon>
        <taxon>Cyanobacteriota</taxon>
        <taxon>Cyanophyceae</taxon>
        <taxon>Nostocales</taxon>
        <taxon>Tolypothrichaceae</taxon>
        <taxon>Tolypothrix</taxon>
    </lineage>
</organism>
<proteinExistence type="predicted"/>
<dbReference type="RefSeq" id="WP_038082198.1">
    <property type="nucleotide sequence ID" value="NZ_JHEG04000001.1"/>
</dbReference>
<evidence type="ECO:0000313" key="1">
    <source>
        <dbReference type="EMBL" id="KAF3889407.1"/>
    </source>
</evidence>
<reference evidence="1" key="2">
    <citation type="submission" date="2019-11" db="EMBL/GenBank/DDBJ databases">
        <title>Improved Assembly of Tolypothrix boutellei genome.</title>
        <authorList>
            <person name="Sarangi A.N."/>
            <person name="Mukherjee M."/>
            <person name="Ghosh S."/>
            <person name="Singh D."/>
            <person name="Das A."/>
            <person name="Kant S."/>
            <person name="Prusty A."/>
            <person name="Tripathy S."/>
        </authorList>
    </citation>
    <scope>NUCLEOTIDE SEQUENCE</scope>
    <source>
        <strain evidence="1">VB521301</strain>
    </source>
</reference>
<dbReference type="AlphaFoldDB" id="A0A0C1N3Y0"/>
<dbReference type="Proteomes" id="UP000029738">
    <property type="component" value="Unassembled WGS sequence"/>
</dbReference>
<accession>A0A0C1N3Y0</accession>